<dbReference type="eggNOG" id="KOG0017">
    <property type="taxonomic scope" value="Eukaryota"/>
</dbReference>
<sequence length="344" mass="38477">MLSIFAKDIDILSSRIDTIKHLAGGEISKETRKRRGLIDAGSSLLKWLIGTPSANDAKHYDEAINFLLNQSNEVQSLLKRQTTIMSSSIQFIAGDLFLCHNTLLYSTSETTICEVLLRIRKPLTIPESCDMKTVNASIEIYHQISSNEWLFITTKPVGAAIICEDSTSDVIDISLERTGLLKLSARCKCFTSSTTLIAVANKSSTFRNHIPDVQILPSNIKDSRSTPIRLETLRLSHENLDSLETSRKELKDINDELERQLSKPFVEKHFSSSNILWILTSLILVGLVLTIQHWIRKIQTKTTSPASTTVRFMAASERKSEVKSENTESPPTGVVKTFQTNRGV</sequence>
<keyword evidence="1" id="KW-0812">Transmembrane</keyword>
<keyword evidence="3" id="KW-1185">Reference proteome</keyword>
<reference evidence="2 3" key="2">
    <citation type="journal article" date="2010" name="Nucleic Acids Res.">
        <title>BeetleBase in 2010: revisions to provide comprehensive genomic information for Tribolium castaneum.</title>
        <authorList>
            <person name="Kim H.S."/>
            <person name="Murphy T."/>
            <person name="Xia J."/>
            <person name="Caragea D."/>
            <person name="Park Y."/>
            <person name="Beeman R.W."/>
            <person name="Lorenzen M.D."/>
            <person name="Butcher S."/>
            <person name="Manak J.R."/>
            <person name="Brown S.J."/>
        </authorList>
    </citation>
    <scope>NUCLEOTIDE SEQUENCE [LARGE SCALE GENOMIC DNA]</scope>
    <source>
        <strain evidence="2 3">Georgia GA2</strain>
    </source>
</reference>
<evidence type="ECO:0000313" key="3">
    <source>
        <dbReference type="Proteomes" id="UP000007266"/>
    </source>
</evidence>
<protein>
    <recommendedName>
        <fullName evidence="4">Envelope fusion protein-like Protein</fullName>
    </recommendedName>
</protein>
<organism evidence="2 3">
    <name type="scientific">Tribolium castaneum</name>
    <name type="common">Red flour beetle</name>
    <dbReference type="NCBI Taxonomy" id="7070"/>
    <lineage>
        <taxon>Eukaryota</taxon>
        <taxon>Metazoa</taxon>
        <taxon>Ecdysozoa</taxon>
        <taxon>Arthropoda</taxon>
        <taxon>Hexapoda</taxon>
        <taxon>Insecta</taxon>
        <taxon>Pterygota</taxon>
        <taxon>Neoptera</taxon>
        <taxon>Endopterygota</taxon>
        <taxon>Coleoptera</taxon>
        <taxon>Polyphaga</taxon>
        <taxon>Cucujiformia</taxon>
        <taxon>Tenebrionidae</taxon>
        <taxon>Tenebrionidae incertae sedis</taxon>
        <taxon>Tribolium</taxon>
    </lineage>
</organism>
<evidence type="ECO:0008006" key="4">
    <source>
        <dbReference type="Google" id="ProtNLM"/>
    </source>
</evidence>
<dbReference type="EMBL" id="KQ973381">
    <property type="protein sequence ID" value="KXZ75555.1"/>
    <property type="molecule type" value="Genomic_DNA"/>
</dbReference>
<keyword evidence="1" id="KW-0472">Membrane</keyword>
<dbReference type="AlphaFoldDB" id="A0A139W8F3"/>
<reference evidence="2 3" key="1">
    <citation type="journal article" date="2008" name="Nature">
        <title>The genome of the model beetle and pest Tribolium castaneum.</title>
        <authorList>
            <consortium name="Tribolium Genome Sequencing Consortium"/>
            <person name="Richards S."/>
            <person name="Gibbs R.A."/>
            <person name="Weinstock G.M."/>
            <person name="Brown S.J."/>
            <person name="Denell R."/>
            <person name="Beeman R.W."/>
            <person name="Gibbs R."/>
            <person name="Beeman R.W."/>
            <person name="Brown S.J."/>
            <person name="Bucher G."/>
            <person name="Friedrich M."/>
            <person name="Grimmelikhuijzen C.J."/>
            <person name="Klingler M."/>
            <person name="Lorenzen M."/>
            <person name="Richards S."/>
            <person name="Roth S."/>
            <person name="Schroder R."/>
            <person name="Tautz D."/>
            <person name="Zdobnov E.M."/>
            <person name="Muzny D."/>
            <person name="Gibbs R.A."/>
            <person name="Weinstock G.M."/>
            <person name="Attaway T."/>
            <person name="Bell S."/>
            <person name="Buhay C.J."/>
            <person name="Chandrabose M.N."/>
            <person name="Chavez D."/>
            <person name="Clerk-Blankenburg K.P."/>
            <person name="Cree A."/>
            <person name="Dao M."/>
            <person name="Davis C."/>
            <person name="Chacko J."/>
            <person name="Dinh H."/>
            <person name="Dugan-Rocha S."/>
            <person name="Fowler G."/>
            <person name="Garner T.T."/>
            <person name="Garnes J."/>
            <person name="Gnirke A."/>
            <person name="Hawes A."/>
            <person name="Hernandez J."/>
            <person name="Hines S."/>
            <person name="Holder M."/>
            <person name="Hume J."/>
            <person name="Jhangiani S.N."/>
            <person name="Joshi V."/>
            <person name="Khan Z.M."/>
            <person name="Jackson L."/>
            <person name="Kovar C."/>
            <person name="Kowis A."/>
            <person name="Lee S."/>
            <person name="Lewis L.R."/>
            <person name="Margolis J."/>
            <person name="Morgan M."/>
            <person name="Nazareth L.V."/>
            <person name="Nguyen N."/>
            <person name="Okwuonu G."/>
            <person name="Parker D."/>
            <person name="Richards S."/>
            <person name="Ruiz S.J."/>
            <person name="Santibanez J."/>
            <person name="Savard J."/>
            <person name="Scherer S.E."/>
            <person name="Schneider B."/>
            <person name="Sodergren E."/>
            <person name="Tautz D."/>
            <person name="Vattahil S."/>
            <person name="Villasana D."/>
            <person name="White C.S."/>
            <person name="Wright R."/>
            <person name="Park Y."/>
            <person name="Beeman R.W."/>
            <person name="Lord J."/>
            <person name="Oppert B."/>
            <person name="Lorenzen M."/>
            <person name="Brown S."/>
            <person name="Wang L."/>
            <person name="Savard J."/>
            <person name="Tautz D."/>
            <person name="Richards S."/>
            <person name="Weinstock G."/>
            <person name="Gibbs R.A."/>
            <person name="Liu Y."/>
            <person name="Worley K."/>
            <person name="Weinstock G."/>
            <person name="Elsik C.G."/>
            <person name="Reese J.T."/>
            <person name="Elhaik E."/>
            <person name="Landan G."/>
            <person name="Graur D."/>
            <person name="Arensburger P."/>
            <person name="Atkinson P."/>
            <person name="Beeman R.W."/>
            <person name="Beidler J."/>
            <person name="Brown S.J."/>
            <person name="Demuth J.P."/>
            <person name="Drury D.W."/>
            <person name="Du Y.Z."/>
            <person name="Fujiwara H."/>
            <person name="Lorenzen M."/>
            <person name="Maselli V."/>
            <person name="Osanai M."/>
            <person name="Park Y."/>
            <person name="Robertson H.M."/>
            <person name="Tu Z."/>
            <person name="Wang J.J."/>
            <person name="Wang S."/>
            <person name="Richards S."/>
            <person name="Song H."/>
            <person name="Zhang L."/>
            <person name="Sodergren E."/>
            <person name="Werner D."/>
            <person name="Stanke M."/>
            <person name="Morgenstern B."/>
            <person name="Solovyev V."/>
            <person name="Kosarev P."/>
            <person name="Brown G."/>
            <person name="Chen H.C."/>
            <person name="Ermolaeva O."/>
            <person name="Hlavina W."/>
            <person name="Kapustin Y."/>
            <person name="Kiryutin B."/>
            <person name="Kitts P."/>
            <person name="Maglott D."/>
            <person name="Pruitt K."/>
            <person name="Sapojnikov V."/>
            <person name="Souvorov A."/>
            <person name="Mackey A.J."/>
            <person name="Waterhouse R.M."/>
            <person name="Wyder S."/>
            <person name="Zdobnov E.M."/>
            <person name="Zdobnov E.M."/>
            <person name="Wyder S."/>
            <person name="Kriventseva E.V."/>
            <person name="Kadowaki T."/>
            <person name="Bork P."/>
            <person name="Aranda M."/>
            <person name="Bao R."/>
            <person name="Beermann A."/>
            <person name="Berns N."/>
            <person name="Bolognesi R."/>
            <person name="Bonneton F."/>
            <person name="Bopp D."/>
            <person name="Brown S.J."/>
            <person name="Bucher G."/>
            <person name="Butts T."/>
            <person name="Chaumot A."/>
            <person name="Denell R.E."/>
            <person name="Ferrier D.E."/>
            <person name="Friedrich M."/>
            <person name="Gordon C.M."/>
            <person name="Jindra M."/>
            <person name="Klingler M."/>
            <person name="Lan Q."/>
            <person name="Lattorff H.M."/>
            <person name="Laudet V."/>
            <person name="von Levetsow C."/>
            <person name="Liu Z."/>
            <person name="Lutz R."/>
            <person name="Lynch J.A."/>
            <person name="da Fonseca R.N."/>
            <person name="Posnien N."/>
            <person name="Reuter R."/>
            <person name="Roth S."/>
            <person name="Savard J."/>
            <person name="Schinko J.B."/>
            <person name="Schmitt C."/>
            <person name="Schoppmeier M."/>
            <person name="Schroder R."/>
            <person name="Shippy T.D."/>
            <person name="Simonnet F."/>
            <person name="Marques-Souza H."/>
            <person name="Tautz D."/>
            <person name="Tomoyasu Y."/>
            <person name="Trauner J."/>
            <person name="Van der Zee M."/>
            <person name="Vervoort M."/>
            <person name="Wittkopp N."/>
            <person name="Wimmer E.A."/>
            <person name="Yang X."/>
            <person name="Jones A.K."/>
            <person name="Sattelle D.B."/>
            <person name="Ebert P.R."/>
            <person name="Nelson D."/>
            <person name="Scott J.G."/>
            <person name="Beeman R.W."/>
            <person name="Muthukrishnan S."/>
            <person name="Kramer K.J."/>
            <person name="Arakane Y."/>
            <person name="Beeman R.W."/>
            <person name="Zhu Q."/>
            <person name="Hogenkamp D."/>
            <person name="Dixit R."/>
            <person name="Oppert B."/>
            <person name="Jiang H."/>
            <person name="Zou Z."/>
            <person name="Marshall J."/>
            <person name="Elpidina E."/>
            <person name="Vinokurov K."/>
            <person name="Oppert C."/>
            <person name="Zou Z."/>
            <person name="Evans J."/>
            <person name="Lu Z."/>
            <person name="Zhao P."/>
            <person name="Sumathipala N."/>
            <person name="Altincicek B."/>
            <person name="Vilcinskas A."/>
            <person name="Williams M."/>
            <person name="Hultmark D."/>
            <person name="Hetru C."/>
            <person name="Jiang H."/>
            <person name="Grimmelikhuijzen C.J."/>
            <person name="Hauser F."/>
            <person name="Cazzamali G."/>
            <person name="Williamson M."/>
            <person name="Park Y."/>
            <person name="Li B."/>
            <person name="Tanaka Y."/>
            <person name="Predel R."/>
            <person name="Neupert S."/>
            <person name="Schachtner J."/>
            <person name="Verleyen P."/>
            <person name="Raible F."/>
            <person name="Bork P."/>
            <person name="Friedrich M."/>
            <person name="Walden K.K."/>
            <person name="Robertson H.M."/>
            <person name="Angeli S."/>
            <person name="Foret S."/>
            <person name="Bucher G."/>
            <person name="Schuetz S."/>
            <person name="Maleszka R."/>
            <person name="Wimmer E.A."/>
            <person name="Beeman R.W."/>
            <person name="Lorenzen M."/>
            <person name="Tomoyasu Y."/>
            <person name="Miller S.C."/>
            <person name="Grossmann D."/>
            <person name="Bucher G."/>
        </authorList>
    </citation>
    <scope>NUCLEOTIDE SEQUENCE [LARGE SCALE GENOMIC DNA]</scope>
    <source>
        <strain evidence="2 3">Georgia GA2</strain>
    </source>
</reference>
<evidence type="ECO:0000256" key="1">
    <source>
        <dbReference type="SAM" id="Phobius"/>
    </source>
</evidence>
<proteinExistence type="predicted"/>
<feature type="transmembrane region" description="Helical" evidence="1">
    <location>
        <begin position="275"/>
        <end position="295"/>
    </location>
</feature>
<keyword evidence="1" id="KW-1133">Transmembrane helix</keyword>
<dbReference type="Pfam" id="PF12259">
    <property type="entry name" value="Baculo_F"/>
    <property type="match status" value="1"/>
</dbReference>
<accession>A0A139W8F3</accession>
<gene>
    <name evidence="2" type="primary">AUGUSTUS-3.0.2_31593</name>
    <name evidence="2" type="ORF">TcasGA2_TC031593</name>
</gene>
<dbReference type="InterPro" id="IPR022048">
    <property type="entry name" value="Envelope_fusion-like"/>
</dbReference>
<dbReference type="Proteomes" id="UP000007266">
    <property type="component" value="Unassembled WGS sequence"/>
</dbReference>
<evidence type="ECO:0000313" key="2">
    <source>
        <dbReference type="EMBL" id="KXZ75555.1"/>
    </source>
</evidence>
<name>A0A139W8F3_TRICA</name>